<dbReference type="OrthoDB" id="1929311at2759"/>
<dbReference type="SUPFAM" id="SSF52540">
    <property type="entry name" value="P-loop containing nucleoside triphosphate hydrolases"/>
    <property type="match status" value="1"/>
</dbReference>
<dbReference type="InterPro" id="IPR032704">
    <property type="entry name" value="Cms1"/>
</dbReference>
<gene>
    <name evidence="2" type="ORF">AC578_9724</name>
</gene>
<dbReference type="GO" id="GO:0005634">
    <property type="term" value="C:nucleus"/>
    <property type="evidence" value="ECO:0007669"/>
    <property type="project" value="TreeGrafter"/>
</dbReference>
<evidence type="ECO:0000313" key="3">
    <source>
        <dbReference type="Proteomes" id="UP000070133"/>
    </source>
</evidence>
<dbReference type="GO" id="GO:0030686">
    <property type="term" value="C:90S preribosome"/>
    <property type="evidence" value="ECO:0007669"/>
    <property type="project" value="TreeGrafter"/>
</dbReference>
<dbReference type="Proteomes" id="UP000070133">
    <property type="component" value="Unassembled WGS sequence"/>
</dbReference>
<dbReference type="STRING" id="321146.A0A139HQX2"/>
<comment type="caution">
    <text evidence="2">The sequence shown here is derived from an EMBL/GenBank/DDBJ whole genome shotgun (WGS) entry which is preliminary data.</text>
</comment>
<evidence type="ECO:0000313" key="2">
    <source>
        <dbReference type="EMBL" id="KXT04807.1"/>
    </source>
</evidence>
<dbReference type="Gene3D" id="3.40.50.300">
    <property type="entry name" value="P-loop containing nucleotide triphosphate hydrolases"/>
    <property type="match status" value="1"/>
</dbReference>
<feature type="compositionally biased region" description="Basic and acidic residues" evidence="1">
    <location>
        <begin position="45"/>
        <end position="55"/>
    </location>
</feature>
<feature type="compositionally biased region" description="Basic residues" evidence="1">
    <location>
        <begin position="56"/>
        <end position="66"/>
    </location>
</feature>
<dbReference type="Pfam" id="PF14617">
    <property type="entry name" value="CMS1"/>
    <property type="match status" value="1"/>
</dbReference>
<protein>
    <recommendedName>
        <fullName evidence="4">Protein CMS1</fullName>
    </recommendedName>
</protein>
<reference evidence="2 3" key="1">
    <citation type="submission" date="2015-07" db="EMBL/GenBank/DDBJ databases">
        <title>Comparative genomics of the Sigatoka disease complex on banana suggests a link between parallel evolutionary changes in Pseudocercospora fijiensis and Pseudocercospora eumusae and increased virulence on the banana host.</title>
        <authorList>
            <person name="Chang T.-C."/>
            <person name="Salvucci A."/>
            <person name="Crous P.W."/>
            <person name="Stergiopoulos I."/>
        </authorList>
    </citation>
    <scope>NUCLEOTIDE SEQUENCE [LARGE SCALE GENOMIC DNA]</scope>
    <source>
        <strain evidence="2 3">CBS 114824</strain>
    </source>
</reference>
<dbReference type="EMBL" id="LFZN01000018">
    <property type="protein sequence ID" value="KXT04807.1"/>
    <property type="molecule type" value="Genomic_DNA"/>
</dbReference>
<accession>A0A139HQX2</accession>
<organism evidence="2 3">
    <name type="scientific">Pseudocercospora eumusae</name>
    <dbReference type="NCBI Taxonomy" id="321146"/>
    <lineage>
        <taxon>Eukaryota</taxon>
        <taxon>Fungi</taxon>
        <taxon>Dikarya</taxon>
        <taxon>Ascomycota</taxon>
        <taxon>Pezizomycotina</taxon>
        <taxon>Dothideomycetes</taxon>
        <taxon>Dothideomycetidae</taxon>
        <taxon>Mycosphaerellales</taxon>
        <taxon>Mycosphaerellaceae</taxon>
        <taxon>Pseudocercospora</taxon>
    </lineage>
</organism>
<dbReference type="PANTHER" id="PTHR24030:SF0">
    <property type="entry name" value="PROTEIN CMSS1"/>
    <property type="match status" value="1"/>
</dbReference>
<feature type="region of interest" description="Disordered" evidence="1">
    <location>
        <begin position="1"/>
        <end position="75"/>
    </location>
</feature>
<evidence type="ECO:0000256" key="1">
    <source>
        <dbReference type="SAM" id="MobiDB-lite"/>
    </source>
</evidence>
<dbReference type="PANTHER" id="PTHR24030">
    <property type="entry name" value="PROTEIN CMSS1"/>
    <property type="match status" value="1"/>
</dbReference>
<dbReference type="AlphaFoldDB" id="A0A139HQX2"/>
<keyword evidence="3" id="KW-1185">Reference proteome</keyword>
<feature type="compositionally biased region" description="Polar residues" evidence="1">
    <location>
        <begin position="28"/>
        <end position="38"/>
    </location>
</feature>
<dbReference type="InterPro" id="IPR027417">
    <property type="entry name" value="P-loop_NTPase"/>
</dbReference>
<proteinExistence type="predicted"/>
<sequence length="294" mass="32567">MSSLSCHIPAAMADSDSDQAGVPLIENLSDSPEPQNSKSSKRKREATDADIDSKKAAKKARRKLKKPKDVDDDALDSELGINKGIAYMDSSLMADHIAQRTKRFQPDLSLVEAEDWRIPETAITDTTSFSQDRVTDSLPTFLEQFAGARRKKQGKKLENAPNEKGAPHTLVVAGAGLRAADLTRALRKFQTKEAMVAKLFAKHIKLKEAVESCKKTRMNIGVGTPQRIMDLLDDGALSAKHLERIVVDASHIDTKKRGMLDMKELQVPLVKLLTRENLKERYGSGEGKVELLFY</sequence>
<evidence type="ECO:0008006" key="4">
    <source>
        <dbReference type="Google" id="ProtNLM"/>
    </source>
</evidence>
<name>A0A139HQX2_9PEZI</name>